<proteinExistence type="predicted"/>
<gene>
    <name evidence="1" type="ORF">P7K49_015326</name>
</gene>
<evidence type="ECO:0000313" key="1">
    <source>
        <dbReference type="EMBL" id="KAK2105812.1"/>
    </source>
</evidence>
<dbReference type="EMBL" id="JASSZA010000007">
    <property type="protein sequence ID" value="KAK2105812.1"/>
    <property type="molecule type" value="Genomic_DNA"/>
</dbReference>
<accession>A0ABQ9V8X3</accession>
<organism evidence="1 2">
    <name type="scientific">Saguinus oedipus</name>
    <name type="common">Cotton-top tamarin</name>
    <name type="synonym">Oedipomidas oedipus</name>
    <dbReference type="NCBI Taxonomy" id="9490"/>
    <lineage>
        <taxon>Eukaryota</taxon>
        <taxon>Metazoa</taxon>
        <taxon>Chordata</taxon>
        <taxon>Craniata</taxon>
        <taxon>Vertebrata</taxon>
        <taxon>Euteleostomi</taxon>
        <taxon>Mammalia</taxon>
        <taxon>Eutheria</taxon>
        <taxon>Euarchontoglires</taxon>
        <taxon>Primates</taxon>
        <taxon>Haplorrhini</taxon>
        <taxon>Platyrrhini</taxon>
        <taxon>Cebidae</taxon>
        <taxon>Callitrichinae</taxon>
        <taxon>Saguinus</taxon>
    </lineage>
</organism>
<name>A0ABQ9V8X3_SAGOE</name>
<evidence type="ECO:0000313" key="2">
    <source>
        <dbReference type="Proteomes" id="UP001266305"/>
    </source>
</evidence>
<keyword evidence="2" id="KW-1185">Reference proteome</keyword>
<protein>
    <submittedName>
        <fullName evidence="1">Uncharacterized protein</fullName>
    </submittedName>
</protein>
<feature type="non-terminal residue" evidence="1">
    <location>
        <position position="96"/>
    </location>
</feature>
<dbReference type="Proteomes" id="UP001266305">
    <property type="component" value="Unassembled WGS sequence"/>
</dbReference>
<sequence length="96" mass="10140">MAHESLKASPSPTVAYLETVVFLREIIADRLRTDSLTVQPSGCLALPDLSAVAVSPPHDSSVSFAIPEPNTVSYSQSSLIHLVGPSDCTLHGFVHG</sequence>
<reference evidence="1 2" key="1">
    <citation type="submission" date="2023-05" db="EMBL/GenBank/DDBJ databases">
        <title>B98-5 Cell Line De Novo Hybrid Assembly: An Optical Mapping Approach.</title>
        <authorList>
            <person name="Kananen K."/>
            <person name="Auerbach J.A."/>
            <person name="Kautto E."/>
            <person name="Blachly J.S."/>
        </authorList>
    </citation>
    <scope>NUCLEOTIDE SEQUENCE [LARGE SCALE GENOMIC DNA]</scope>
    <source>
        <strain evidence="1">B95-8</strain>
        <tissue evidence="1">Cell line</tissue>
    </source>
</reference>
<comment type="caution">
    <text evidence="1">The sequence shown here is derived from an EMBL/GenBank/DDBJ whole genome shotgun (WGS) entry which is preliminary data.</text>
</comment>